<feature type="compositionally biased region" description="Polar residues" evidence="1">
    <location>
        <begin position="419"/>
        <end position="432"/>
    </location>
</feature>
<feature type="region of interest" description="Disordered" evidence="1">
    <location>
        <begin position="412"/>
        <end position="432"/>
    </location>
</feature>
<dbReference type="PANTHER" id="PTHR12121">
    <property type="entry name" value="CARBON CATABOLITE REPRESSOR PROTEIN 4"/>
    <property type="match status" value="1"/>
</dbReference>
<sequence>MVMSYNILAPSYCTTEKFELTNPKYLDWEYRKKLILDEIAYYRADIICLQEVSPYDFNTWLFPQLQKLGYDGLYQPKKKKNSFDGCATFYCHSKFQLLIVQAFRYNDISLTEEKENVENKLENKNVDSKEKSGENGTSNEEKNKKESENNNLNMNNNNNNNNNNNKNNKNSKYNQVTVNTTPDPSIFISSRKQSNSGRKIDLTKELLNVNPDLNVKDQESFIRDTTLRVKPFSNVALIAIFRNKFTNSRLRVVNTHFHWDPVYADTKLLQASILMDWLSKSYQHPTVVCGDLNSKNGDPVMNYILNGKIDTGNFLGRNFGKFTKDKYLYHNNGLQESYQASDIPFTNRTPDFCGTIDHILYTNESLKLRNVLCGTVDQNRYLNEIKSLPNKWFPSDHLLLLSAFRELREPHHRSRRDSFSYNNYSSSAPVRHSSYLNDQSYNRVSINAKNKNNNNNINFNYSNSYSTSNNVNNNTSNNMMSSSYNSNHVYSSSIPNNARNNHYKGNSNIDFFNPNNSSYKQKSILSTSISSSLHSLNNNANANNNGNCNDANNKMKTGENSNISKKGIITTNDSNNSTKNSTSNYSKSETFKKSSPILINNKGNHNYHQHYNGHSYNSFKHQSNYFEKDYKKK</sequence>
<proteinExistence type="predicted"/>
<dbReference type="GO" id="GO:0000175">
    <property type="term" value="F:3'-5'-RNA exonuclease activity"/>
    <property type="evidence" value="ECO:0007669"/>
    <property type="project" value="TreeGrafter"/>
</dbReference>
<comment type="caution">
    <text evidence="3">The sequence shown here is derived from an EMBL/GenBank/DDBJ whole genome shotgun (WGS) entry which is preliminary data.</text>
</comment>
<evidence type="ECO:0000256" key="1">
    <source>
        <dbReference type="SAM" id="MobiDB-lite"/>
    </source>
</evidence>
<dbReference type="InterPro" id="IPR036691">
    <property type="entry name" value="Endo/exonu/phosph_ase_sf"/>
</dbReference>
<dbReference type="OrthoDB" id="428734at2759"/>
<dbReference type="Pfam" id="PF03372">
    <property type="entry name" value="Exo_endo_phos"/>
    <property type="match status" value="1"/>
</dbReference>
<dbReference type="InterPro" id="IPR005135">
    <property type="entry name" value="Endo/exonuclease/phosphatase"/>
</dbReference>
<feature type="compositionally biased region" description="Low complexity" evidence="1">
    <location>
        <begin position="149"/>
        <end position="174"/>
    </location>
</feature>
<dbReference type="Gene3D" id="3.60.10.10">
    <property type="entry name" value="Endonuclease/exonuclease/phosphatase"/>
    <property type="match status" value="1"/>
</dbReference>
<name>A0A1Y1VJB1_9FUNG</name>
<reference evidence="3 4" key="2">
    <citation type="submission" date="2016-08" db="EMBL/GenBank/DDBJ databases">
        <title>Pervasive Adenine N6-methylation of Active Genes in Fungi.</title>
        <authorList>
            <consortium name="DOE Joint Genome Institute"/>
            <person name="Mondo S.J."/>
            <person name="Dannebaum R.O."/>
            <person name="Kuo R.C."/>
            <person name="Labutti K."/>
            <person name="Haridas S."/>
            <person name="Kuo A."/>
            <person name="Salamov A."/>
            <person name="Ahrendt S.R."/>
            <person name="Lipzen A."/>
            <person name="Sullivan W."/>
            <person name="Andreopoulos W.B."/>
            <person name="Clum A."/>
            <person name="Lindquist E."/>
            <person name="Daum C."/>
            <person name="Ramamoorthy G.K."/>
            <person name="Gryganskyi A."/>
            <person name="Culley D."/>
            <person name="Magnuson J.K."/>
            <person name="James T.Y."/>
            <person name="O'Malley M.A."/>
            <person name="Stajich J.E."/>
            <person name="Spatafora J.W."/>
            <person name="Visel A."/>
            <person name="Grigoriev I.V."/>
        </authorList>
    </citation>
    <scope>NUCLEOTIDE SEQUENCE [LARGE SCALE GENOMIC DNA]</scope>
    <source>
        <strain evidence="4">finn</strain>
    </source>
</reference>
<dbReference type="SUPFAM" id="SSF56219">
    <property type="entry name" value="DNase I-like"/>
    <property type="match status" value="1"/>
</dbReference>
<dbReference type="STRING" id="1754191.A0A1Y1VJB1"/>
<dbReference type="InterPro" id="IPR050410">
    <property type="entry name" value="CCR4/nocturin_mRNA_transcr"/>
</dbReference>
<feature type="compositionally biased region" description="Polar residues" evidence="1">
    <location>
        <begin position="175"/>
        <end position="192"/>
    </location>
</feature>
<gene>
    <name evidence="3" type="ORF">BCR36DRAFT_395106</name>
</gene>
<protein>
    <recommendedName>
        <fullName evidence="2">Endonuclease/exonuclease/phosphatase domain-containing protein</fullName>
    </recommendedName>
</protein>
<feature type="compositionally biased region" description="Low complexity" evidence="1">
    <location>
        <begin position="570"/>
        <end position="588"/>
    </location>
</feature>
<evidence type="ECO:0000259" key="2">
    <source>
        <dbReference type="Pfam" id="PF03372"/>
    </source>
</evidence>
<feature type="compositionally biased region" description="Low complexity" evidence="1">
    <location>
        <begin position="540"/>
        <end position="552"/>
    </location>
</feature>
<reference evidence="3 4" key="1">
    <citation type="submission" date="2016-08" db="EMBL/GenBank/DDBJ databases">
        <title>Genomes of anaerobic fungi encode conserved fungal cellulosomes for biomass hydrolysis.</title>
        <authorList>
            <consortium name="DOE Joint Genome Institute"/>
            <person name="Haitjema C.H."/>
            <person name="Gilmore S.P."/>
            <person name="Henske J.K."/>
            <person name="Solomon K.V."/>
            <person name="De Groot R."/>
            <person name="Kuo A."/>
            <person name="Mondo S.J."/>
            <person name="Salamov A.A."/>
            <person name="Labutti K."/>
            <person name="Zhao Z."/>
            <person name="Chiniquy J."/>
            <person name="Barry K."/>
            <person name="Brewer H.M."/>
            <person name="Purvine S.O."/>
            <person name="Wright A.T."/>
            <person name="Boxma B."/>
            <person name="Van Alen T."/>
            <person name="Hackstein J.H."/>
            <person name="Baker S.E."/>
            <person name="Grigoriev I.V."/>
            <person name="O'Malley M.A."/>
        </authorList>
    </citation>
    <scope>NUCLEOTIDE SEQUENCE [LARGE SCALE GENOMIC DNA]</scope>
    <source>
        <strain evidence="4">finn</strain>
    </source>
</reference>
<accession>A0A1Y1VJB1</accession>
<dbReference type="PANTHER" id="PTHR12121:SF100">
    <property type="entry name" value="POLY(A)-SPECIFIC RIBONUCLEASE"/>
    <property type="match status" value="1"/>
</dbReference>
<feature type="domain" description="Endonuclease/exonuclease/phosphatase" evidence="2">
    <location>
        <begin position="3"/>
        <end position="397"/>
    </location>
</feature>
<feature type="region of interest" description="Disordered" evidence="1">
    <location>
        <begin position="540"/>
        <end position="593"/>
    </location>
</feature>
<keyword evidence="4" id="KW-1185">Reference proteome</keyword>
<organism evidence="3 4">
    <name type="scientific">Piromyces finnis</name>
    <dbReference type="NCBI Taxonomy" id="1754191"/>
    <lineage>
        <taxon>Eukaryota</taxon>
        <taxon>Fungi</taxon>
        <taxon>Fungi incertae sedis</taxon>
        <taxon>Chytridiomycota</taxon>
        <taxon>Chytridiomycota incertae sedis</taxon>
        <taxon>Neocallimastigomycetes</taxon>
        <taxon>Neocallimastigales</taxon>
        <taxon>Neocallimastigaceae</taxon>
        <taxon>Piromyces</taxon>
    </lineage>
</organism>
<evidence type="ECO:0000313" key="3">
    <source>
        <dbReference type="EMBL" id="ORX57754.1"/>
    </source>
</evidence>
<evidence type="ECO:0000313" key="4">
    <source>
        <dbReference type="Proteomes" id="UP000193719"/>
    </source>
</evidence>
<feature type="compositionally biased region" description="Polar residues" evidence="1">
    <location>
        <begin position="554"/>
        <end position="564"/>
    </location>
</feature>
<dbReference type="Proteomes" id="UP000193719">
    <property type="component" value="Unassembled WGS sequence"/>
</dbReference>
<feature type="region of interest" description="Disordered" evidence="1">
    <location>
        <begin position="115"/>
        <end position="192"/>
    </location>
</feature>
<dbReference type="AlphaFoldDB" id="A0A1Y1VJB1"/>
<feature type="compositionally biased region" description="Basic and acidic residues" evidence="1">
    <location>
        <begin position="115"/>
        <end position="148"/>
    </location>
</feature>
<dbReference type="EMBL" id="MCFH01000005">
    <property type="protein sequence ID" value="ORX57754.1"/>
    <property type="molecule type" value="Genomic_DNA"/>
</dbReference>